<protein>
    <recommendedName>
        <fullName evidence="8">Homeobox domain-containing protein</fullName>
    </recommendedName>
</protein>
<evidence type="ECO:0000256" key="3">
    <source>
        <dbReference type="ARBA" id="ARBA00023155"/>
    </source>
</evidence>
<dbReference type="Gene3D" id="1.10.10.60">
    <property type="entry name" value="Homeodomain-like"/>
    <property type="match status" value="1"/>
</dbReference>
<dbReference type="GeneTree" id="ENSGT00650000093445"/>
<dbReference type="InterPro" id="IPR000047">
    <property type="entry name" value="HTH_motif"/>
</dbReference>
<feature type="DNA-binding region" description="Homeobox" evidence="5">
    <location>
        <begin position="243"/>
        <end position="302"/>
    </location>
</feature>
<evidence type="ECO:0000256" key="4">
    <source>
        <dbReference type="ARBA" id="ARBA00023242"/>
    </source>
</evidence>
<dbReference type="GO" id="GO:0000978">
    <property type="term" value="F:RNA polymerase II cis-regulatory region sequence-specific DNA binding"/>
    <property type="evidence" value="ECO:0007669"/>
    <property type="project" value="TreeGrafter"/>
</dbReference>
<proteinExistence type="predicted"/>
<keyword evidence="3 5" id="KW-0371">Homeobox</keyword>
<accession>A0A8C9TSF4</accession>
<evidence type="ECO:0000313" key="10">
    <source>
        <dbReference type="Proteomes" id="UP000694397"/>
    </source>
</evidence>
<dbReference type="InterPro" id="IPR042988">
    <property type="entry name" value="NOBOX"/>
</dbReference>
<evidence type="ECO:0000256" key="2">
    <source>
        <dbReference type="ARBA" id="ARBA00023125"/>
    </source>
</evidence>
<dbReference type="PROSITE" id="PS50071">
    <property type="entry name" value="HOMEOBOX_2"/>
    <property type="match status" value="1"/>
</dbReference>
<dbReference type="GO" id="GO:0005634">
    <property type="term" value="C:nucleus"/>
    <property type="evidence" value="ECO:0007669"/>
    <property type="project" value="UniProtKB-SubCell"/>
</dbReference>
<keyword evidence="4 5" id="KW-0539">Nucleus</keyword>
<dbReference type="InterPro" id="IPR001356">
    <property type="entry name" value="HD"/>
</dbReference>
<dbReference type="SUPFAM" id="SSF46689">
    <property type="entry name" value="Homeodomain-like"/>
    <property type="match status" value="1"/>
</dbReference>
<evidence type="ECO:0000313" key="9">
    <source>
        <dbReference type="Ensembl" id="ENSSFOP00015056043.1"/>
    </source>
</evidence>
<keyword evidence="2 5" id="KW-0238">DNA-binding</keyword>
<feature type="compositionally biased region" description="Basic and acidic residues" evidence="7">
    <location>
        <begin position="39"/>
        <end position="62"/>
    </location>
</feature>
<feature type="compositionally biased region" description="Acidic residues" evidence="7">
    <location>
        <begin position="21"/>
        <end position="33"/>
    </location>
</feature>
<keyword evidence="10" id="KW-1185">Reference proteome</keyword>
<evidence type="ECO:0000256" key="6">
    <source>
        <dbReference type="RuleBase" id="RU000682"/>
    </source>
</evidence>
<evidence type="ECO:0000256" key="1">
    <source>
        <dbReference type="ARBA" id="ARBA00004123"/>
    </source>
</evidence>
<feature type="region of interest" description="Disordered" evidence="7">
    <location>
        <begin position="1"/>
        <end position="119"/>
    </location>
</feature>
<dbReference type="OrthoDB" id="1867783at2759"/>
<evidence type="ECO:0000259" key="8">
    <source>
        <dbReference type="PROSITE" id="PS50071"/>
    </source>
</evidence>
<feature type="compositionally biased region" description="Pro residues" evidence="7">
    <location>
        <begin position="156"/>
        <end position="167"/>
    </location>
</feature>
<dbReference type="PANTHER" id="PTHR47060">
    <property type="entry name" value="HOMEOBOX PROTEIN NOBOX"/>
    <property type="match status" value="1"/>
</dbReference>
<feature type="compositionally biased region" description="Basic and acidic residues" evidence="7">
    <location>
        <begin position="300"/>
        <end position="313"/>
    </location>
</feature>
<organism evidence="9 10">
    <name type="scientific">Scleropages formosus</name>
    <name type="common">Asian bonytongue</name>
    <name type="synonym">Osteoglossum formosum</name>
    <dbReference type="NCBI Taxonomy" id="113540"/>
    <lineage>
        <taxon>Eukaryota</taxon>
        <taxon>Metazoa</taxon>
        <taxon>Chordata</taxon>
        <taxon>Craniata</taxon>
        <taxon>Vertebrata</taxon>
        <taxon>Euteleostomi</taxon>
        <taxon>Actinopterygii</taxon>
        <taxon>Neopterygii</taxon>
        <taxon>Teleostei</taxon>
        <taxon>Osteoglossocephala</taxon>
        <taxon>Osteoglossomorpha</taxon>
        <taxon>Osteoglossiformes</taxon>
        <taxon>Osteoglossidae</taxon>
        <taxon>Scleropages</taxon>
    </lineage>
</organism>
<evidence type="ECO:0000256" key="5">
    <source>
        <dbReference type="PROSITE-ProRule" id="PRU00108"/>
    </source>
</evidence>
<feature type="region of interest" description="Disordered" evidence="7">
    <location>
        <begin position="300"/>
        <end position="396"/>
    </location>
</feature>
<dbReference type="PRINTS" id="PR00031">
    <property type="entry name" value="HTHREPRESSR"/>
</dbReference>
<dbReference type="SMART" id="SM00389">
    <property type="entry name" value="HOX"/>
    <property type="match status" value="1"/>
</dbReference>
<dbReference type="InterPro" id="IPR009057">
    <property type="entry name" value="Homeodomain-like_sf"/>
</dbReference>
<dbReference type="AlphaFoldDB" id="A0A8C9TSF4"/>
<feature type="domain" description="Homeobox" evidence="8">
    <location>
        <begin position="241"/>
        <end position="301"/>
    </location>
</feature>
<comment type="subcellular location">
    <subcellularLocation>
        <location evidence="1 5 6">Nucleus</location>
    </subcellularLocation>
</comment>
<gene>
    <name evidence="9" type="primary">LOC114909381</name>
</gene>
<dbReference type="FunFam" id="1.10.10.60:FF:000679">
    <property type="entry name" value="Homeobox protein aristaless"/>
    <property type="match status" value="1"/>
</dbReference>
<reference evidence="9" key="3">
    <citation type="submission" date="2025-09" db="UniProtKB">
        <authorList>
            <consortium name="Ensembl"/>
        </authorList>
    </citation>
    <scope>IDENTIFICATION</scope>
</reference>
<evidence type="ECO:0000256" key="7">
    <source>
        <dbReference type="SAM" id="MobiDB-lite"/>
    </source>
</evidence>
<dbReference type="Ensembl" id="ENSSFOT00015044871.1">
    <property type="protein sequence ID" value="ENSSFOP00015056043.1"/>
    <property type="gene ID" value="ENSSFOG00015026177.1"/>
</dbReference>
<reference evidence="9" key="2">
    <citation type="submission" date="2025-08" db="UniProtKB">
        <authorList>
            <consortium name="Ensembl"/>
        </authorList>
    </citation>
    <scope>IDENTIFICATION</scope>
</reference>
<dbReference type="Pfam" id="PF00046">
    <property type="entry name" value="Homeodomain"/>
    <property type="match status" value="1"/>
</dbReference>
<dbReference type="Proteomes" id="UP000694397">
    <property type="component" value="Chromosome 23"/>
</dbReference>
<sequence length="396" mass="42690">RYLADAVKQDSPSLLCKEQVSDSEDQCPGDAEEQGNVQRKKELDEGGGRSNEEGGADEKEGGAEALPDAEDGGETPQGPKEDEAEGGDGEGRERAGTPCFVSLEEDGPQSPVSAAHFLPSGPAGESFCPGALPFCPQQTQPPYPLKTPYGESAAPEAPPPLPLPPSELGPRPLKVAQKVVNVGELQPLQVKFPQVYTTRRYTRCSARTRSGYLPYPSLPAGQGGAALRLEGSSDPSLLPALPKKKTRTLYTTDQLEELERLFREDHYPDSDKRKEIAATIGVTPQRIMVWFQNRRAKWRKAEKTGAKQQERRQSVGSRGCNAPAQLNVPAPPDRHTVHPGHGPRLAPQPSQPLPHYNPILPSCPSPPGKCPASRGRQHLVRSPVGFRGSPASLSAR</sequence>
<name>A0A8C9TSF4_SCLFO</name>
<reference evidence="9 10" key="1">
    <citation type="submission" date="2019-04" db="EMBL/GenBank/DDBJ databases">
        <authorList>
            <consortium name="Wellcome Sanger Institute Data Sharing"/>
        </authorList>
    </citation>
    <scope>NUCLEOTIDE SEQUENCE [LARGE SCALE GENOMIC DNA]</scope>
</reference>
<dbReference type="CDD" id="cd00086">
    <property type="entry name" value="homeodomain"/>
    <property type="match status" value="1"/>
</dbReference>
<feature type="region of interest" description="Disordered" evidence="7">
    <location>
        <begin position="139"/>
        <end position="170"/>
    </location>
</feature>
<dbReference type="PANTHER" id="PTHR47060:SF1">
    <property type="entry name" value="HOMEOBOX PROTEIN NOBOX"/>
    <property type="match status" value="1"/>
</dbReference>
<dbReference type="GO" id="GO:0000981">
    <property type="term" value="F:DNA-binding transcription factor activity, RNA polymerase II-specific"/>
    <property type="evidence" value="ECO:0007669"/>
    <property type="project" value="TreeGrafter"/>
</dbReference>